<dbReference type="InterPro" id="IPR043504">
    <property type="entry name" value="Peptidase_S1_PA_chymotrypsin"/>
</dbReference>
<sequence length="101" mass="11329">MSFVHAWMVVVITLAWIYMLHNPVHNNGAYRHGRTARRLLSSAASLSLGLHPDFFRRHDEEDVEWMCGGSLVSPQHVVTAAHCVTDLEPGLKLCAISQTTY</sequence>
<dbReference type="EMBL" id="BGZK01000012">
    <property type="protein sequence ID" value="GBP04049.1"/>
    <property type="molecule type" value="Genomic_DNA"/>
</dbReference>
<reference evidence="3 4" key="1">
    <citation type="journal article" date="2019" name="Commun. Biol.">
        <title>The bagworm genome reveals a unique fibroin gene that provides high tensile strength.</title>
        <authorList>
            <person name="Kono N."/>
            <person name="Nakamura H."/>
            <person name="Ohtoshi R."/>
            <person name="Tomita M."/>
            <person name="Numata K."/>
            <person name="Arakawa K."/>
        </authorList>
    </citation>
    <scope>NUCLEOTIDE SEQUENCE [LARGE SCALE GENOMIC DNA]</scope>
</reference>
<dbReference type="Gene3D" id="2.40.10.10">
    <property type="entry name" value="Trypsin-like serine proteases"/>
    <property type="match status" value="1"/>
</dbReference>
<dbReference type="OrthoDB" id="547031at2759"/>
<keyword evidence="1" id="KW-0812">Transmembrane</keyword>
<organism evidence="3 4">
    <name type="scientific">Eumeta variegata</name>
    <name type="common">Bagworm moth</name>
    <name type="synonym">Eumeta japonica</name>
    <dbReference type="NCBI Taxonomy" id="151549"/>
    <lineage>
        <taxon>Eukaryota</taxon>
        <taxon>Metazoa</taxon>
        <taxon>Ecdysozoa</taxon>
        <taxon>Arthropoda</taxon>
        <taxon>Hexapoda</taxon>
        <taxon>Insecta</taxon>
        <taxon>Pterygota</taxon>
        <taxon>Neoptera</taxon>
        <taxon>Endopterygota</taxon>
        <taxon>Lepidoptera</taxon>
        <taxon>Glossata</taxon>
        <taxon>Ditrysia</taxon>
        <taxon>Tineoidea</taxon>
        <taxon>Psychidae</taxon>
        <taxon>Oiketicinae</taxon>
        <taxon>Eumeta</taxon>
    </lineage>
</organism>
<gene>
    <name evidence="3" type="ORF">EVAR_74804_1</name>
</gene>
<keyword evidence="1" id="KW-1133">Transmembrane helix</keyword>
<dbReference type="AlphaFoldDB" id="A0A4C1SPF9"/>
<keyword evidence="4" id="KW-1185">Reference proteome</keyword>
<dbReference type="InterPro" id="IPR001254">
    <property type="entry name" value="Trypsin_dom"/>
</dbReference>
<evidence type="ECO:0000313" key="3">
    <source>
        <dbReference type="EMBL" id="GBP04049.1"/>
    </source>
</evidence>
<comment type="caution">
    <text evidence="3">The sequence shown here is derived from an EMBL/GenBank/DDBJ whole genome shotgun (WGS) entry which is preliminary data.</text>
</comment>
<dbReference type="GO" id="GO:0006508">
    <property type="term" value="P:proteolysis"/>
    <property type="evidence" value="ECO:0007669"/>
    <property type="project" value="InterPro"/>
</dbReference>
<protein>
    <recommendedName>
        <fullName evidence="2">Peptidase S1 domain-containing protein</fullName>
    </recommendedName>
</protein>
<name>A0A4C1SPF9_EUMVA</name>
<dbReference type="Pfam" id="PF00089">
    <property type="entry name" value="Trypsin"/>
    <property type="match status" value="1"/>
</dbReference>
<proteinExistence type="predicted"/>
<evidence type="ECO:0000256" key="1">
    <source>
        <dbReference type="SAM" id="Phobius"/>
    </source>
</evidence>
<keyword evidence="1" id="KW-0472">Membrane</keyword>
<feature type="transmembrane region" description="Helical" evidence="1">
    <location>
        <begin position="6"/>
        <end position="24"/>
    </location>
</feature>
<evidence type="ECO:0000313" key="4">
    <source>
        <dbReference type="Proteomes" id="UP000299102"/>
    </source>
</evidence>
<dbReference type="Proteomes" id="UP000299102">
    <property type="component" value="Unassembled WGS sequence"/>
</dbReference>
<accession>A0A4C1SPF9</accession>
<dbReference type="SUPFAM" id="SSF50494">
    <property type="entry name" value="Trypsin-like serine proteases"/>
    <property type="match status" value="2"/>
</dbReference>
<evidence type="ECO:0000259" key="2">
    <source>
        <dbReference type="Pfam" id="PF00089"/>
    </source>
</evidence>
<feature type="domain" description="Peptidase S1" evidence="2">
    <location>
        <begin position="64"/>
        <end position="86"/>
    </location>
</feature>
<dbReference type="InterPro" id="IPR009003">
    <property type="entry name" value="Peptidase_S1_PA"/>
</dbReference>
<dbReference type="GO" id="GO:0004252">
    <property type="term" value="F:serine-type endopeptidase activity"/>
    <property type="evidence" value="ECO:0007669"/>
    <property type="project" value="InterPro"/>
</dbReference>